<dbReference type="InterPro" id="IPR011006">
    <property type="entry name" value="CheY-like_superfamily"/>
</dbReference>
<dbReference type="InterPro" id="IPR023753">
    <property type="entry name" value="FAD/NAD-binding_dom"/>
</dbReference>
<dbReference type="InterPro" id="IPR036188">
    <property type="entry name" value="FAD/NAD-bd_sf"/>
</dbReference>
<organism evidence="6 7">
    <name type="scientific">Actinospica durhamensis</name>
    <dbReference type="NCBI Taxonomy" id="1508375"/>
    <lineage>
        <taxon>Bacteria</taxon>
        <taxon>Bacillati</taxon>
        <taxon>Actinomycetota</taxon>
        <taxon>Actinomycetes</taxon>
        <taxon>Catenulisporales</taxon>
        <taxon>Actinospicaceae</taxon>
        <taxon>Actinospica</taxon>
    </lineage>
</organism>
<keyword evidence="7" id="KW-1185">Reference proteome</keyword>
<dbReference type="SUPFAM" id="SSF51905">
    <property type="entry name" value="FAD/NAD(P)-binding domain"/>
    <property type="match status" value="1"/>
</dbReference>
<dbReference type="PRINTS" id="PR00469">
    <property type="entry name" value="PNDRDTASEII"/>
</dbReference>
<evidence type="ECO:0000259" key="5">
    <source>
        <dbReference type="Pfam" id="PF07992"/>
    </source>
</evidence>
<proteinExistence type="predicted"/>
<evidence type="ECO:0000256" key="1">
    <source>
        <dbReference type="ARBA" id="ARBA00022630"/>
    </source>
</evidence>
<dbReference type="AlphaFoldDB" id="A0A941EVQ1"/>
<dbReference type="PRINTS" id="PR00368">
    <property type="entry name" value="FADPNR"/>
</dbReference>
<gene>
    <name evidence="6" type="ORF">KDL01_21600</name>
</gene>
<comment type="caution">
    <text evidence="6">The sequence shown here is derived from an EMBL/GenBank/DDBJ whole genome shotgun (WGS) entry which is preliminary data.</text>
</comment>
<protein>
    <submittedName>
        <fullName evidence="6">FAD-dependent oxidoreductase</fullName>
    </submittedName>
</protein>
<dbReference type="Gene3D" id="3.50.50.60">
    <property type="entry name" value="FAD/NAD(P)-binding domain"/>
    <property type="match status" value="2"/>
</dbReference>
<sequence>MSEPEHACAVLVVDSDPVEREETVDGLRHHLGPAARVHGAGGLREAAEVLAHLAATGTPLALAVSAHRLVDGTGVELFGHVRGSSPTTKRLLLTTMDQADAAIQAINQAQTDRYAVLPAYPLEERILPIVDDLLGEWFAEHAAAQIGVTVLGHRFAAISYTVKDYLTRSLVPFTWMDLGEDPEAQALARDLNLPTPAPTTVLLDDGRCLFDPSIAELAKVLGLTQEATRQSYDLIIVGGGPAGLAAAVYGACEGMSVVVIEDDCPGGQAGVSPRIENYLGFPAGLSGADFAHRALAQARRLGVEWCAAKVATGLVPGGGSHMVTLDDGKTVVGRTVLIATGMTWRQLDAPGVEELHNAGVYYGSSEAEAKLAAGEDVVVAGSGNPAGQAALQFAAYARSVTLVVREDSLRGGGLSDRVADQIERRENIRVRTGVEVGEVRGYGRLEKVVLLEAGSGRTEVIPANSLYIMVGTVPCSEWVHGVLGVDEFGFVLTDAEVARRPELLPEPWPDERAPYLSETSIPGVFAAGDVRAGSVKRVGAAVGQGAVAVAAVAHYLRGLAEQDERAALEAGQAPEALEAPPRELEAPQE</sequence>
<dbReference type="InterPro" id="IPR050097">
    <property type="entry name" value="Ferredoxin-NADP_redctase_2"/>
</dbReference>
<reference evidence="6" key="1">
    <citation type="submission" date="2021-04" db="EMBL/GenBank/DDBJ databases">
        <title>Genome based classification of Actinospica acidithermotolerans sp. nov., an actinobacterium isolated from an Indonesian hot spring.</title>
        <authorList>
            <person name="Kusuma A.B."/>
            <person name="Putra K.E."/>
            <person name="Nafisah S."/>
            <person name="Loh J."/>
            <person name="Nouioui I."/>
            <person name="Goodfellow M."/>
        </authorList>
    </citation>
    <scope>NUCLEOTIDE SEQUENCE</scope>
    <source>
        <strain evidence="6">CSCA 57</strain>
    </source>
</reference>
<dbReference type="Pfam" id="PF07992">
    <property type="entry name" value="Pyr_redox_2"/>
    <property type="match status" value="1"/>
</dbReference>
<name>A0A941EVQ1_9ACTN</name>
<dbReference type="GO" id="GO:0004791">
    <property type="term" value="F:thioredoxin-disulfide reductase (NADPH) activity"/>
    <property type="evidence" value="ECO:0007669"/>
    <property type="project" value="UniProtKB-EC"/>
</dbReference>
<evidence type="ECO:0000256" key="2">
    <source>
        <dbReference type="ARBA" id="ARBA00023002"/>
    </source>
</evidence>
<evidence type="ECO:0000256" key="4">
    <source>
        <dbReference type="SAM" id="MobiDB-lite"/>
    </source>
</evidence>
<evidence type="ECO:0000256" key="3">
    <source>
        <dbReference type="ARBA" id="ARBA00048132"/>
    </source>
</evidence>
<dbReference type="RefSeq" id="WP_212530374.1">
    <property type="nucleotide sequence ID" value="NZ_JAGSOG010000114.1"/>
</dbReference>
<feature type="compositionally biased region" description="Basic and acidic residues" evidence="4">
    <location>
        <begin position="580"/>
        <end position="589"/>
    </location>
</feature>
<accession>A0A941EVQ1</accession>
<evidence type="ECO:0000313" key="7">
    <source>
        <dbReference type="Proteomes" id="UP000675781"/>
    </source>
</evidence>
<dbReference type="PANTHER" id="PTHR48105">
    <property type="entry name" value="THIOREDOXIN REDUCTASE 1-RELATED-RELATED"/>
    <property type="match status" value="1"/>
</dbReference>
<comment type="catalytic activity">
    <reaction evidence="3">
        <text>[thioredoxin]-dithiol + NADP(+) = [thioredoxin]-disulfide + NADPH + H(+)</text>
        <dbReference type="Rhea" id="RHEA:20345"/>
        <dbReference type="Rhea" id="RHEA-COMP:10698"/>
        <dbReference type="Rhea" id="RHEA-COMP:10700"/>
        <dbReference type="ChEBI" id="CHEBI:15378"/>
        <dbReference type="ChEBI" id="CHEBI:29950"/>
        <dbReference type="ChEBI" id="CHEBI:50058"/>
        <dbReference type="ChEBI" id="CHEBI:57783"/>
        <dbReference type="ChEBI" id="CHEBI:58349"/>
        <dbReference type="EC" id="1.8.1.9"/>
    </reaction>
</comment>
<dbReference type="Gene3D" id="3.40.50.2300">
    <property type="match status" value="1"/>
</dbReference>
<dbReference type="Proteomes" id="UP000675781">
    <property type="component" value="Unassembled WGS sequence"/>
</dbReference>
<keyword evidence="1" id="KW-0285">Flavoprotein</keyword>
<feature type="domain" description="FAD/NAD(P)-binding" evidence="5">
    <location>
        <begin position="232"/>
        <end position="545"/>
    </location>
</feature>
<evidence type="ECO:0000313" key="6">
    <source>
        <dbReference type="EMBL" id="MBR7835884.1"/>
    </source>
</evidence>
<feature type="region of interest" description="Disordered" evidence="4">
    <location>
        <begin position="567"/>
        <end position="589"/>
    </location>
</feature>
<dbReference type="SUPFAM" id="SSF52172">
    <property type="entry name" value="CheY-like"/>
    <property type="match status" value="1"/>
</dbReference>
<keyword evidence="2" id="KW-0560">Oxidoreductase</keyword>
<dbReference type="EMBL" id="JAGSOG010000114">
    <property type="protein sequence ID" value="MBR7835884.1"/>
    <property type="molecule type" value="Genomic_DNA"/>
</dbReference>